<keyword evidence="1" id="KW-0472">Membrane</keyword>
<dbReference type="NCBIfam" id="TIGR02532">
    <property type="entry name" value="IV_pilin_GFxxxE"/>
    <property type="match status" value="1"/>
</dbReference>
<dbReference type="InterPro" id="IPR012902">
    <property type="entry name" value="N_methyl_site"/>
</dbReference>
<reference evidence="2 3" key="1">
    <citation type="journal article" date="2017" name="Genome Announc.">
        <title>Complete Genome Sequences of Two Acetylene-Fermenting Pelobacter acetylenicus Strains.</title>
        <authorList>
            <person name="Sutton J.M."/>
            <person name="Baesman S.M."/>
            <person name="Fierst J.L."/>
            <person name="Poret-Peterson A.T."/>
            <person name="Oremland R.S."/>
            <person name="Dunlap D.S."/>
            <person name="Akob D.M."/>
        </authorList>
    </citation>
    <scope>NUCLEOTIDE SEQUENCE [LARGE SCALE GENOMIC DNA]</scope>
    <source>
        <strain evidence="2 3">SFB93</strain>
    </source>
</reference>
<evidence type="ECO:0000313" key="2">
    <source>
        <dbReference type="EMBL" id="APG27915.1"/>
    </source>
</evidence>
<protein>
    <submittedName>
        <fullName evidence="2">Uncharacterized protein</fullName>
    </submittedName>
</protein>
<dbReference type="PROSITE" id="PS00409">
    <property type="entry name" value="PROKAR_NTER_METHYL"/>
    <property type="match status" value="1"/>
</dbReference>
<dbReference type="InterPro" id="IPR045584">
    <property type="entry name" value="Pilin-like"/>
</dbReference>
<evidence type="ECO:0000313" key="3">
    <source>
        <dbReference type="Proteomes" id="UP000182517"/>
    </source>
</evidence>
<accession>A0A1L3GPU2</accession>
<feature type="transmembrane region" description="Helical" evidence="1">
    <location>
        <begin position="20"/>
        <end position="42"/>
    </location>
</feature>
<dbReference type="Proteomes" id="UP000182517">
    <property type="component" value="Chromosome"/>
</dbReference>
<dbReference type="AlphaFoldDB" id="A0A1L3GPU2"/>
<evidence type="ECO:0000256" key="1">
    <source>
        <dbReference type="SAM" id="Phobius"/>
    </source>
</evidence>
<dbReference type="RefSeq" id="WP_072283878.1">
    <property type="nucleotide sequence ID" value="NZ_CP015519.1"/>
</dbReference>
<keyword evidence="1" id="KW-1133">Transmembrane helix</keyword>
<dbReference type="EMBL" id="CP015519">
    <property type="protein sequence ID" value="APG27915.1"/>
    <property type="molecule type" value="Genomic_DNA"/>
</dbReference>
<sequence>MTQNSLSRSTTRGTGHSGFTLIELAVVTLLIALFAGLTVPLLSGGGARDLRSTGRRISGMTRWCYNEAALTGLEHRLVFDLQRQVFFAQRLEADGELITLAGPGRERSPAGEAKIKDISISGRGKFSSQTVTTRVLPAGWLEETVIHLEADNKAESTVRLMPLTGISETYDGYREF</sequence>
<name>A0A1L3GPU2_9BACT</name>
<proteinExistence type="predicted"/>
<keyword evidence="3" id="KW-1185">Reference proteome</keyword>
<dbReference type="OrthoDB" id="5405654at2"/>
<organism evidence="2 3">
    <name type="scientific">Syntrophotalea acetylenivorans</name>
    <dbReference type="NCBI Taxonomy" id="1842532"/>
    <lineage>
        <taxon>Bacteria</taxon>
        <taxon>Pseudomonadati</taxon>
        <taxon>Thermodesulfobacteriota</taxon>
        <taxon>Desulfuromonadia</taxon>
        <taxon>Desulfuromonadales</taxon>
        <taxon>Syntrophotaleaceae</taxon>
        <taxon>Syntrophotalea</taxon>
    </lineage>
</organism>
<dbReference type="SUPFAM" id="SSF54523">
    <property type="entry name" value="Pili subunits"/>
    <property type="match status" value="1"/>
</dbReference>
<keyword evidence="1" id="KW-0812">Transmembrane</keyword>
<gene>
    <name evidence="2" type="ORF">A7E78_08745</name>
</gene>
<dbReference type="STRING" id="1842532.A7E78_08745"/>
<dbReference type="KEGG" id="pef:A7E78_08745"/>